<dbReference type="FunFam" id="3.40.1380.20:FF:000026">
    <property type="entry name" value="Pyruvate kinase"/>
    <property type="match status" value="1"/>
</dbReference>
<evidence type="ECO:0000313" key="20">
    <source>
        <dbReference type="EMBL" id="EDW43167.1"/>
    </source>
</evidence>
<reference evidence="20 21" key="1">
    <citation type="journal article" date="2007" name="Nature">
        <title>Evolution of genes and genomes on the Drosophila phylogeny.</title>
        <authorList>
            <consortium name="Drosophila 12 Genomes Consortium"/>
            <person name="Clark A.G."/>
            <person name="Eisen M.B."/>
            <person name="Smith D.R."/>
            <person name="Bergman C.M."/>
            <person name="Oliver B."/>
            <person name="Markow T.A."/>
            <person name="Kaufman T.C."/>
            <person name="Kellis M."/>
            <person name="Gelbart W."/>
            <person name="Iyer V.N."/>
            <person name="Pollard D.A."/>
            <person name="Sackton T.B."/>
            <person name="Larracuente A.M."/>
            <person name="Singh N.D."/>
            <person name="Abad J.P."/>
            <person name="Abt D.N."/>
            <person name="Adryan B."/>
            <person name="Aguade M."/>
            <person name="Akashi H."/>
            <person name="Anderson W.W."/>
            <person name="Aquadro C.F."/>
            <person name="Ardell D.H."/>
            <person name="Arguello R."/>
            <person name="Artieri C.G."/>
            <person name="Barbash D.A."/>
            <person name="Barker D."/>
            <person name="Barsanti P."/>
            <person name="Batterham P."/>
            <person name="Batzoglou S."/>
            <person name="Begun D."/>
            <person name="Bhutkar A."/>
            <person name="Blanco E."/>
            <person name="Bosak S.A."/>
            <person name="Bradley R.K."/>
            <person name="Brand A.D."/>
            <person name="Brent M.R."/>
            <person name="Brooks A.N."/>
            <person name="Brown R.H."/>
            <person name="Butlin R.K."/>
            <person name="Caggese C."/>
            <person name="Calvi B.R."/>
            <person name="Bernardo de Carvalho A."/>
            <person name="Caspi A."/>
            <person name="Castrezana S."/>
            <person name="Celniker S.E."/>
            <person name="Chang J.L."/>
            <person name="Chapple C."/>
            <person name="Chatterji S."/>
            <person name="Chinwalla A."/>
            <person name="Civetta A."/>
            <person name="Clifton S.W."/>
            <person name="Comeron J.M."/>
            <person name="Costello J.C."/>
            <person name="Coyne J.A."/>
            <person name="Daub J."/>
            <person name="David R.G."/>
            <person name="Delcher A.L."/>
            <person name="Delehaunty K."/>
            <person name="Do C.B."/>
            <person name="Ebling H."/>
            <person name="Edwards K."/>
            <person name="Eickbush T."/>
            <person name="Evans J.D."/>
            <person name="Filipski A."/>
            <person name="Findeiss S."/>
            <person name="Freyhult E."/>
            <person name="Fulton L."/>
            <person name="Fulton R."/>
            <person name="Garcia A.C."/>
            <person name="Gardiner A."/>
            <person name="Garfield D.A."/>
            <person name="Garvin B.E."/>
            <person name="Gibson G."/>
            <person name="Gilbert D."/>
            <person name="Gnerre S."/>
            <person name="Godfrey J."/>
            <person name="Good R."/>
            <person name="Gotea V."/>
            <person name="Gravely B."/>
            <person name="Greenberg A.J."/>
            <person name="Griffiths-Jones S."/>
            <person name="Gross S."/>
            <person name="Guigo R."/>
            <person name="Gustafson E.A."/>
            <person name="Haerty W."/>
            <person name="Hahn M.W."/>
            <person name="Halligan D.L."/>
            <person name="Halpern A.L."/>
            <person name="Halter G.M."/>
            <person name="Han M.V."/>
            <person name="Heger A."/>
            <person name="Hillier L."/>
            <person name="Hinrichs A.S."/>
            <person name="Holmes I."/>
            <person name="Hoskins R.A."/>
            <person name="Hubisz M.J."/>
            <person name="Hultmark D."/>
            <person name="Huntley M.A."/>
            <person name="Jaffe D.B."/>
            <person name="Jagadeeshan S."/>
            <person name="Jeck W.R."/>
            <person name="Johnson J."/>
            <person name="Jones C.D."/>
            <person name="Jordan W.C."/>
            <person name="Karpen G.H."/>
            <person name="Kataoka E."/>
            <person name="Keightley P.D."/>
            <person name="Kheradpour P."/>
            <person name="Kirkness E.F."/>
            <person name="Koerich L.B."/>
            <person name="Kristiansen K."/>
            <person name="Kudrna D."/>
            <person name="Kulathinal R.J."/>
            <person name="Kumar S."/>
            <person name="Kwok R."/>
            <person name="Lander E."/>
            <person name="Langley C.H."/>
            <person name="Lapoint R."/>
            <person name="Lazzaro B.P."/>
            <person name="Lee S.J."/>
            <person name="Levesque L."/>
            <person name="Li R."/>
            <person name="Lin C.F."/>
            <person name="Lin M.F."/>
            <person name="Lindblad-Toh K."/>
            <person name="Llopart A."/>
            <person name="Long M."/>
            <person name="Low L."/>
            <person name="Lozovsky E."/>
            <person name="Lu J."/>
            <person name="Luo M."/>
            <person name="Machado C.A."/>
            <person name="Makalowski W."/>
            <person name="Marzo M."/>
            <person name="Matsuda M."/>
            <person name="Matzkin L."/>
            <person name="McAllister B."/>
            <person name="McBride C.S."/>
            <person name="McKernan B."/>
            <person name="McKernan K."/>
            <person name="Mendez-Lago M."/>
            <person name="Minx P."/>
            <person name="Mollenhauer M.U."/>
            <person name="Montooth K."/>
            <person name="Mount S.M."/>
            <person name="Mu X."/>
            <person name="Myers E."/>
            <person name="Negre B."/>
            <person name="Newfeld S."/>
            <person name="Nielsen R."/>
            <person name="Noor M.A."/>
            <person name="O'Grady P."/>
            <person name="Pachter L."/>
            <person name="Papaceit M."/>
            <person name="Parisi M.J."/>
            <person name="Parisi M."/>
            <person name="Parts L."/>
            <person name="Pedersen J.S."/>
            <person name="Pesole G."/>
            <person name="Phillippy A.M."/>
            <person name="Ponting C.P."/>
            <person name="Pop M."/>
            <person name="Porcelli D."/>
            <person name="Powell J.R."/>
            <person name="Prohaska S."/>
            <person name="Pruitt K."/>
            <person name="Puig M."/>
            <person name="Quesneville H."/>
            <person name="Ram K.R."/>
            <person name="Rand D."/>
            <person name="Rasmussen M.D."/>
            <person name="Reed L.K."/>
            <person name="Reenan R."/>
            <person name="Reily A."/>
            <person name="Remington K.A."/>
            <person name="Rieger T.T."/>
            <person name="Ritchie M.G."/>
            <person name="Robin C."/>
            <person name="Rogers Y.H."/>
            <person name="Rohde C."/>
            <person name="Rozas J."/>
            <person name="Rubenfield M.J."/>
            <person name="Ruiz A."/>
            <person name="Russo S."/>
            <person name="Salzberg S.L."/>
            <person name="Sanchez-Gracia A."/>
            <person name="Saranga D.J."/>
            <person name="Sato H."/>
            <person name="Schaeffer S.W."/>
            <person name="Schatz M.C."/>
            <person name="Schlenke T."/>
            <person name="Schwartz R."/>
            <person name="Segarra C."/>
            <person name="Singh R.S."/>
            <person name="Sirot L."/>
            <person name="Sirota M."/>
            <person name="Sisneros N.B."/>
            <person name="Smith C.D."/>
            <person name="Smith T.F."/>
            <person name="Spieth J."/>
            <person name="Stage D.E."/>
            <person name="Stark A."/>
            <person name="Stephan W."/>
            <person name="Strausberg R.L."/>
            <person name="Strempel S."/>
            <person name="Sturgill D."/>
            <person name="Sutton G."/>
            <person name="Sutton G.G."/>
            <person name="Tao W."/>
            <person name="Teichmann S."/>
            <person name="Tobari Y.N."/>
            <person name="Tomimura Y."/>
            <person name="Tsolas J.M."/>
            <person name="Valente V.L."/>
            <person name="Venter E."/>
            <person name="Venter J.C."/>
            <person name="Vicario S."/>
            <person name="Vieira F.G."/>
            <person name="Vilella A.J."/>
            <person name="Villasante A."/>
            <person name="Walenz B."/>
            <person name="Wang J."/>
            <person name="Wasserman M."/>
            <person name="Watts T."/>
            <person name="Wilson D."/>
            <person name="Wilson R.K."/>
            <person name="Wing R.A."/>
            <person name="Wolfner M.F."/>
            <person name="Wong A."/>
            <person name="Wong G.K."/>
            <person name="Wu C.I."/>
            <person name="Wu G."/>
            <person name="Yamamoto D."/>
            <person name="Yang H.P."/>
            <person name="Yang S.P."/>
            <person name="Yorke J.A."/>
            <person name="Yoshida K."/>
            <person name="Zdobnov E."/>
            <person name="Zhang P."/>
            <person name="Zhang Y."/>
            <person name="Zimin A.V."/>
            <person name="Baldwin J."/>
            <person name="Abdouelleil A."/>
            <person name="Abdulkadir J."/>
            <person name="Abebe A."/>
            <person name="Abera B."/>
            <person name="Abreu J."/>
            <person name="Acer S.C."/>
            <person name="Aftuck L."/>
            <person name="Alexander A."/>
            <person name="An P."/>
            <person name="Anderson E."/>
            <person name="Anderson S."/>
            <person name="Arachi H."/>
            <person name="Azer M."/>
            <person name="Bachantsang P."/>
            <person name="Barry A."/>
            <person name="Bayul T."/>
            <person name="Berlin A."/>
            <person name="Bessette D."/>
            <person name="Bloom T."/>
            <person name="Blye J."/>
            <person name="Boguslavskiy L."/>
            <person name="Bonnet C."/>
            <person name="Boukhgalter B."/>
            <person name="Bourzgui I."/>
            <person name="Brown A."/>
            <person name="Cahill P."/>
            <person name="Channer S."/>
            <person name="Cheshatsang Y."/>
            <person name="Chuda L."/>
            <person name="Citroen M."/>
            <person name="Collymore A."/>
            <person name="Cooke P."/>
            <person name="Costello M."/>
            <person name="D'Aco K."/>
            <person name="Daza R."/>
            <person name="De Haan G."/>
            <person name="DeGray S."/>
            <person name="DeMaso C."/>
            <person name="Dhargay N."/>
            <person name="Dooley K."/>
            <person name="Dooley E."/>
            <person name="Doricent M."/>
            <person name="Dorje P."/>
            <person name="Dorjee K."/>
            <person name="Dupes A."/>
            <person name="Elong R."/>
            <person name="Falk J."/>
            <person name="Farina A."/>
            <person name="Faro S."/>
            <person name="Ferguson D."/>
            <person name="Fisher S."/>
            <person name="Foley C.D."/>
            <person name="Franke A."/>
            <person name="Friedrich D."/>
            <person name="Gadbois L."/>
            <person name="Gearin G."/>
            <person name="Gearin C.R."/>
            <person name="Giannoukos G."/>
            <person name="Goode T."/>
            <person name="Graham J."/>
            <person name="Grandbois E."/>
            <person name="Grewal S."/>
            <person name="Gyaltsen K."/>
            <person name="Hafez N."/>
            <person name="Hagos B."/>
            <person name="Hall J."/>
            <person name="Henson C."/>
            <person name="Hollinger A."/>
            <person name="Honan T."/>
            <person name="Huard M.D."/>
            <person name="Hughes L."/>
            <person name="Hurhula B."/>
            <person name="Husby M.E."/>
            <person name="Kamat A."/>
            <person name="Kanga B."/>
            <person name="Kashin S."/>
            <person name="Khazanovich D."/>
            <person name="Kisner P."/>
            <person name="Lance K."/>
            <person name="Lara M."/>
            <person name="Lee W."/>
            <person name="Lennon N."/>
            <person name="Letendre F."/>
            <person name="LeVine R."/>
            <person name="Lipovsky A."/>
            <person name="Liu X."/>
            <person name="Liu J."/>
            <person name="Liu S."/>
            <person name="Lokyitsang T."/>
            <person name="Lokyitsang Y."/>
            <person name="Lubonja R."/>
            <person name="Lui A."/>
            <person name="MacDonald P."/>
            <person name="Magnisalis V."/>
            <person name="Maru K."/>
            <person name="Matthews C."/>
            <person name="McCusker W."/>
            <person name="McDonough S."/>
            <person name="Mehta T."/>
            <person name="Meldrim J."/>
            <person name="Meneus L."/>
            <person name="Mihai O."/>
            <person name="Mihalev A."/>
            <person name="Mihova T."/>
            <person name="Mittelman R."/>
            <person name="Mlenga V."/>
            <person name="Montmayeur A."/>
            <person name="Mulrain L."/>
            <person name="Navidi A."/>
            <person name="Naylor J."/>
            <person name="Negash T."/>
            <person name="Nguyen T."/>
            <person name="Nguyen N."/>
            <person name="Nicol R."/>
            <person name="Norbu C."/>
            <person name="Norbu N."/>
            <person name="Novod N."/>
            <person name="O'Neill B."/>
            <person name="Osman S."/>
            <person name="Markiewicz E."/>
            <person name="Oyono O.L."/>
            <person name="Patti C."/>
            <person name="Phunkhang P."/>
            <person name="Pierre F."/>
            <person name="Priest M."/>
            <person name="Raghuraman S."/>
            <person name="Rege F."/>
            <person name="Reyes R."/>
            <person name="Rise C."/>
            <person name="Rogov P."/>
            <person name="Ross K."/>
            <person name="Ryan E."/>
            <person name="Settipalli S."/>
            <person name="Shea T."/>
            <person name="Sherpa N."/>
            <person name="Shi L."/>
            <person name="Shih D."/>
            <person name="Sparrow T."/>
            <person name="Spaulding J."/>
            <person name="Stalker J."/>
            <person name="Stange-Thomann N."/>
            <person name="Stavropoulos S."/>
            <person name="Stone C."/>
            <person name="Strader C."/>
            <person name="Tesfaye S."/>
            <person name="Thomson T."/>
            <person name="Thoulutsang Y."/>
            <person name="Thoulutsang D."/>
            <person name="Topham K."/>
            <person name="Topping I."/>
            <person name="Tsamla T."/>
            <person name="Vassiliev H."/>
            <person name="Vo A."/>
            <person name="Wangchuk T."/>
            <person name="Wangdi T."/>
            <person name="Weiand M."/>
            <person name="Wilkinson J."/>
            <person name="Wilson A."/>
            <person name="Yadav S."/>
            <person name="Young G."/>
            <person name="Yu Q."/>
            <person name="Zembek L."/>
            <person name="Zhong D."/>
            <person name="Zimmer A."/>
            <person name="Zwirko Z."/>
            <person name="Jaffe D.B."/>
            <person name="Alvarez P."/>
            <person name="Brockman W."/>
            <person name="Butler J."/>
            <person name="Chin C."/>
            <person name="Gnerre S."/>
            <person name="Grabherr M."/>
            <person name="Kleber M."/>
            <person name="Mauceli E."/>
            <person name="MacCallum I."/>
        </authorList>
    </citation>
    <scope>NUCLEOTIDE SEQUENCE [LARGE SCALE GENOMIC DNA]</scope>
    <source>
        <strain evidence="21">Rob3c / Tucson 14021-0248.25</strain>
    </source>
</reference>
<dbReference type="HOGENOM" id="CLU_015439_5_1_1"/>
<evidence type="ECO:0000256" key="13">
    <source>
        <dbReference type="ARBA" id="ARBA00048967"/>
    </source>
</evidence>
<feature type="region of interest" description="Disordered" evidence="17">
    <location>
        <begin position="795"/>
        <end position="817"/>
    </location>
</feature>
<comment type="similarity">
    <text evidence="4 15">Belongs to the pyruvate kinase family.</text>
</comment>
<evidence type="ECO:0000256" key="3">
    <source>
        <dbReference type="ARBA" id="ARBA00004997"/>
    </source>
</evidence>
<dbReference type="Proteomes" id="UP000001292">
    <property type="component" value="Unassembled WGS sequence"/>
</dbReference>
<feature type="domain" description="Pyruvate kinase barrel" evidence="18">
    <location>
        <begin position="87"/>
        <end position="418"/>
    </location>
</feature>
<dbReference type="OMA" id="FRLFTIR"/>
<dbReference type="Gene3D" id="3.40.1380.20">
    <property type="entry name" value="Pyruvate kinase, C-terminal domain"/>
    <property type="match status" value="1"/>
</dbReference>
<proteinExistence type="inferred from homology"/>
<dbReference type="Gene3D" id="2.40.33.10">
    <property type="entry name" value="PK beta-barrel domain-like"/>
    <property type="match status" value="1"/>
</dbReference>
<dbReference type="Pfam" id="PF00224">
    <property type="entry name" value="PK"/>
    <property type="match status" value="1"/>
</dbReference>
<evidence type="ECO:0000256" key="1">
    <source>
        <dbReference type="ARBA" id="ARBA00001946"/>
    </source>
</evidence>
<keyword evidence="7" id="KW-0547">Nucleotide-binding</keyword>
<dbReference type="InterPro" id="IPR040442">
    <property type="entry name" value="Pyrv_kinase-like_dom_sf"/>
</dbReference>
<dbReference type="SUPFAM" id="SSF52935">
    <property type="entry name" value="PK C-terminal domain-like"/>
    <property type="match status" value="1"/>
</dbReference>
<evidence type="ECO:0000256" key="2">
    <source>
        <dbReference type="ARBA" id="ARBA00001958"/>
    </source>
</evidence>
<dbReference type="PhylomeDB" id="B4HE70"/>
<dbReference type="FunFam" id="2.40.33.10:FF:000001">
    <property type="entry name" value="Pyruvate kinase"/>
    <property type="match status" value="1"/>
</dbReference>
<feature type="domain" description="Pyruvate kinase C-terminal" evidence="19">
    <location>
        <begin position="455"/>
        <end position="559"/>
    </location>
</feature>
<evidence type="ECO:0000256" key="8">
    <source>
        <dbReference type="ARBA" id="ARBA00022777"/>
    </source>
</evidence>
<dbReference type="PROSITE" id="PS00110">
    <property type="entry name" value="PYRUVATE_KINASE"/>
    <property type="match status" value="1"/>
</dbReference>
<protein>
    <recommendedName>
        <fullName evidence="15">Pyruvate kinase</fullName>
        <ecNumber evidence="15">2.7.1.40</ecNumber>
    </recommendedName>
</protein>
<dbReference type="SUPFAM" id="SSF50800">
    <property type="entry name" value="PK beta-barrel domain-like"/>
    <property type="match status" value="1"/>
</dbReference>
<sequence>VTLHFIFVSVIQNLFKIRPYARILSQGSTVPICSTCLSNLRYRCYASKCKKEKKPSKFRLDRGPFASQLDYQSRLQYQAPALSIPLSSIICTIGPSSNSPEKLMELIRAGMRVVRMNFSHGSHEYHCQTIQAARKAIAMYVEQTGLPRTVAIALDTKGPEIRTGKLAGGNDRAEIELKTGGKVTLSTKKELADKSTQENIYVDYQRLPELVKPGNRIFVDDGLIALIVKETKGDEVICQVENGGKLGSHKGINLPGVPVDLPSVTEKDKQDLKFGAEQKVDIIFASFIRDANALKEIRQILGPAGACIKIISKIENHQGLINIDDIIRESDGIMVARGDMGIEIPTEDVPLAQKSIVAKCNKVGKPVICATQMMESMTNKPRPTRAEASDVANAIFDGSDAVMLSGETAKGKYPVECVQCMARICAKVEAVLWYESLQNSLKREIRTSAADHISAVTTAIAEAATVGQARAIVVASPCSMVAQMVSHMRPPCPIVMLTGNESEAAHSLLFRGIYPLLVEEMVIGSLNFRRIMQSGLKLMGKMDILEPGQKGSVVLVNAMSAEKITFRLFTIRQQTKEERDQEERCRQLALEQSCKERAEKEECRKLQQAEECRKQKLAKKCKQFEDKQKACPKKNNLPKNDCPKKECPKQDDEISKCRQMQEAEAEERKCREEFEQMCKLAEEKKKETEKCRKAEEERRKEEAEKCRKLEEERKCKLAEEKKRNEEELKIIEAEVAKLEAAEKAKRLKEEEKKKEELMKCKQRNEAKKKNEEAERCKRKERERELAEMEKKWKQVAEKRKRKKEAEMCRKIEDAKEKAAAESADKILNAVCEKLKQSLTDPDKSNKGKK</sequence>
<dbReference type="InterPro" id="IPR015813">
    <property type="entry name" value="Pyrv/PenolPyrv_kinase-like_dom"/>
</dbReference>
<evidence type="ECO:0000256" key="15">
    <source>
        <dbReference type="RuleBase" id="RU000504"/>
    </source>
</evidence>
<comment type="catalytic activity">
    <reaction evidence="13">
        <text>pyruvate + ATP = phosphoenolpyruvate + ADP + H(+)</text>
        <dbReference type="Rhea" id="RHEA:18157"/>
        <dbReference type="ChEBI" id="CHEBI:15361"/>
        <dbReference type="ChEBI" id="CHEBI:15378"/>
        <dbReference type="ChEBI" id="CHEBI:30616"/>
        <dbReference type="ChEBI" id="CHEBI:58702"/>
        <dbReference type="ChEBI" id="CHEBI:456216"/>
        <dbReference type="EC" id="2.7.1.40"/>
    </reaction>
    <physiologicalReaction direction="right-to-left" evidence="13">
        <dbReference type="Rhea" id="RHEA:18159"/>
    </physiologicalReaction>
</comment>
<dbReference type="PANTHER" id="PTHR11817">
    <property type="entry name" value="PYRUVATE KINASE"/>
    <property type="match status" value="1"/>
</dbReference>
<dbReference type="NCBIfam" id="NF004978">
    <property type="entry name" value="PRK06354.1"/>
    <property type="match status" value="1"/>
</dbReference>
<keyword evidence="10 15" id="KW-0460">Magnesium</keyword>
<accession>B4HE70</accession>
<evidence type="ECO:0000256" key="7">
    <source>
        <dbReference type="ARBA" id="ARBA00022741"/>
    </source>
</evidence>
<evidence type="ECO:0000256" key="5">
    <source>
        <dbReference type="ARBA" id="ARBA00022679"/>
    </source>
</evidence>
<comment type="function">
    <text evidence="14">Pyruvate kinase that catalyzes the conversion of phosphoenolpyruvate to pyruvate with the synthesis of ATP, and which plays a key role in glycolysis.</text>
</comment>
<keyword evidence="21" id="KW-1185">Reference proteome</keyword>
<dbReference type="KEGG" id="dse:6607408"/>
<dbReference type="GO" id="GO:0000287">
    <property type="term" value="F:magnesium ion binding"/>
    <property type="evidence" value="ECO:0007669"/>
    <property type="project" value="InterPro"/>
</dbReference>
<keyword evidence="11 15" id="KW-0324">Glycolysis</keyword>
<dbReference type="PRINTS" id="PR01050">
    <property type="entry name" value="PYRUVTKNASE"/>
</dbReference>
<evidence type="ECO:0000256" key="6">
    <source>
        <dbReference type="ARBA" id="ARBA00022723"/>
    </source>
</evidence>
<evidence type="ECO:0000256" key="9">
    <source>
        <dbReference type="ARBA" id="ARBA00022840"/>
    </source>
</evidence>
<keyword evidence="6" id="KW-0479">Metal-binding</keyword>
<dbReference type="SUPFAM" id="SSF51621">
    <property type="entry name" value="Phosphoenolpyruvate/pyruvate domain"/>
    <property type="match status" value="1"/>
</dbReference>
<evidence type="ECO:0000256" key="14">
    <source>
        <dbReference type="ARBA" id="ARBA00058419"/>
    </source>
</evidence>
<evidence type="ECO:0000259" key="19">
    <source>
        <dbReference type="Pfam" id="PF02887"/>
    </source>
</evidence>
<dbReference type="GO" id="GO:0004743">
    <property type="term" value="F:pyruvate kinase activity"/>
    <property type="evidence" value="ECO:0007669"/>
    <property type="project" value="UniProtKB-EC"/>
</dbReference>
<evidence type="ECO:0000256" key="11">
    <source>
        <dbReference type="ARBA" id="ARBA00023152"/>
    </source>
</evidence>
<dbReference type="AlphaFoldDB" id="B4HE70"/>
<evidence type="ECO:0000313" key="21">
    <source>
        <dbReference type="Proteomes" id="UP000001292"/>
    </source>
</evidence>
<keyword evidence="12" id="KW-0670">Pyruvate</keyword>
<dbReference type="FunFam" id="3.20.20.60:FF:000025">
    <property type="entry name" value="Pyruvate kinase"/>
    <property type="match status" value="1"/>
</dbReference>
<dbReference type="EC" id="2.7.1.40" evidence="15"/>
<dbReference type="GO" id="GO:0005524">
    <property type="term" value="F:ATP binding"/>
    <property type="evidence" value="ECO:0007669"/>
    <property type="project" value="UniProtKB-KW"/>
</dbReference>
<dbReference type="NCBIfam" id="NF004491">
    <property type="entry name" value="PRK05826.1"/>
    <property type="match status" value="1"/>
</dbReference>
<comment type="pathway">
    <text evidence="3 15">Carbohydrate degradation; glycolysis; pyruvate from D-glyceraldehyde 3-phosphate: step 5/5.</text>
</comment>
<dbReference type="STRING" id="7238.B4HE70"/>
<dbReference type="InterPro" id="IPR018209">
    <property type="entry name" value="Pyrv_Knase_AS"/>
</dbReference>
<evidence type="ECO:0000256" key="17">
    <source>
        <dbReference type="SAM" id="MobiDB-lite"/>
    </source>
</evidence>
<keyword evidence="16" id="KW-0175">Coiled coil</keyword>
<comment type="cofactor">
    <cofactor evidence="2">
        <name>K(+)</name>
        <dbReference type="ChEBI" id="CHEBI:29103"/>
    </cofactor>
</comment>
<dbReference type="InterPro" id="IPR011037">
    <property type="entry name" value="Pyrv_Knase-like_insert_dom_sf"/>
</dbReference>
<dbReference type="Pfam" id="PF02887">
    <property type="entry name" value="PK_C"/>
    <property type="match status" value="1"/>
</dbReference>
<dbReference type="Gene3D" id="3.20.20.60">
    <property type="entry name" value="Phosphoenolpyruvate-binding domains"/>
    <property type="match status" value="1"/>
</dbReference>
<comment type="cofactor">
    <cofactor evidence="1">
        <name>Mg(2+)</name>
        <dbReference type="ChEBI" id="CHEBI:18420"/>
    </cofactor>
</comment>
<organism evidence="21">
    <name type="scientific">Drosophila sechellia</name>
    <name type="common">Fruit fly</name>
    <dbReference type="NCBI Taxonomy" id="7238"/>
    <lineage>
        <taxon>Eukaryota</taxon>
        <taxon>Metazoa</taxon>
        <taxon>Ecdysozoa</taxon>
        <taxon>Arthropoda</taxon>
        <taxon>Hexapoda</taxon>
        <taxon>Insecta</taxon>
        <taxon>Pterygota</taxon>
        <taxon>Neoptera</taxon>
        <taxon>Endopterygota</taxon>
        <taxon>Diptera</taxon>
        <taxon>Brachycera</taxon>
        <taxon>Muscomorpha</taxon>
        <taxon>Ephydroidea</taxon>
        <taxon>Drosophilidae</taxon>
        <taxon>Drosophila</taxon>
        <taxon>Sophophora</taxon>
    </lineage>
</organism>
<dbReference type="NCBIfam" id="TIGR01064">
    <property type="entry name" value="pyruv_kin"/>
    <property type="match status" value="1"/>
</dbReference>
<dbReference type="UniPathway" id="UPA00109">
    <property type="reaction ID" value="UER00188"/>
</dbReference>
<evidence type="ECO:0000256" key="4">
    <source>
        <dbReference type="ARBA" id="ARBA00008663"/>
    </source>
</evidence>
<keyword evidence="9" id="KW-0067">ATP-binding</keyword>
<dbReference type="InterPro" id="IPR015806">
    <property type="entry name" value="Pyrv_Knase_insert_dom_sf"/>
</dbReference>
<dbReference type="GO" id="GO:0016301">
    <property type="term" value="F:kinase activity"/>
    <property type="evidence" value="ECO:0007669"/>
    <property type="project" value="UniProtKB-KW"/>
</dbReference>
<evidence type="ECO:0000256" key="10">
    <source>
        <dbReference type="ARBA" id="ARBA00022842"/>
    </source>
</evidence>
<dbReference type="EMBL" id="CH480815">
    <property type="protein sequence ID" value="EDW43167.1"/>
    <property type="molecule type" value="Genomic_DNA"/>
</dbReference>
<evidence type="ECO:0000256" key="12">
    <source>
        <dbReference type="ARBA" id="ARBA00023317"/>
    </source>
</evidence>
<evidence type="ECO:0000259" key="18">
    <source>
        <dbReference type="Pfam" id="PF00224"/>
    </source>
</evidence>
<dbReference type="InterPro" id="IPR036918">
    <property type="entry name" value="Pyrv_Knase_C_sf"/>
</dbReference>
<feature type="coiled-coil region" evidence="16">
    <location>
        <begin position="571"/>
        <end position="627"/>
    </location>
</feature>
<feature type="non-terminal residue" evidence="20">
    <location>
        <position position="1"/>
    </location>
</feature>
<gene>
    <name evidence="20" type="primary">Dsec\GM26421</name>
    <name evidence="20" type="ORF">Dsec_GM26421</name>
</gene>
<dbReference type="InterPro" id="IPR001697">
    <property type="entry name" value="Pyr_Knase"/>
</dbReference>
<name>B4HE70_DROSE</name>
<dbReference type="GO" id="GO:0030955">
    <property type="term" value="F:potassium ion binding"/>
    <property type="evidence" value="ECO:0007669"/>
    <property type="project" value="InterPro"/>
</dbReference>
<dbReference type="SMR" id="B4HE70"/>
<keyword evidence="5 15" id="KW-0808">Transferase</keyword>
<evidence type="ECO:0000256" key="16">
    <source>
        <dbReference type="SAM" id="Coils"/>
    </source>
</evidence>
<keyword evidence="8 15" id="KW-0418">Kinase</keyword>
<dbReference type="InterPro" id="IPR015793">
    <property type="entry name" value="Pyrv_Knase_brl"/>
</dbReference>
<dbReference type="InterPro" id="IPR015795">
    <property type="entry name" value="Pyrv_Knase_C"/>
</dbReference>
<feature type="region of interest" description="Disordered" evidence="17">
    <location>
        <begin position="745"/>
        <end position="780"/>
    </location>
</feature>